<dbReference type="SUPFAM" id="SSF52540">
    <property type="entry name" value="P-loop containing nucleoside triphosphate hydrolases"/>
    <property type="match status" value="1"/>
</dbReference>
<dbReference type="EMBL" id="CADCXY010000003">
    <property type="protein sequence ID" value="CAB0151266.1"/>
    <property type="molecule type" value="Genomic_DNA"/>
</dbReference>
<dbReference type="GO" id="GO:0008476">
    <property type="term" value="F:protein-tyrosine sulfotransferase activity"/>
    <property type="evidence" value="ECO:0007669"/>
    <property type="project" value="InterPro"/>
</dbReference>
<accession>A0A6S6WN39</accession>
<dbReference type="InterPro" id="IPR011990">
    <property type="entry name" value="TPR-like_helical_dom_sf"/>
</dbReference>
<reference evidence="2 3" key="1">
    <citation type="submission" date="2020-02" db="EMBL/GenBank/DDBJ databases">
        <authorList>
            <person name="Rodrigo-Torres L."/>
            <person name="Arahal R. D."/>
            <person name="Lucena T."/>
        </authorList>
    </citation>
    <scope>NUCLEOTIDE SEQUENCE [LARGE SCALE GENOMIC DNA]</scope>
    <source>
        <strain evidence="2 3">CECT 9734</strain>
    </source>
</reference>
<dbReference type="RefSeq" id="WP_173920648.1">
    <property type="nucleotide sequence ID" value="NZ_CADCXY010000003.1"/>
</dbReference>
<evidence type="ECO:0000313" key="2">
    <source>
        <dbReference type="EMBL" id="CAB0151266.1"/>
    </source>
</evidence>
<gene>
    <name evidence="2" type="primary">bepA_4</name>
    <name evidence="2" type="ORF">PSI9734_01678</name>
</gene>
<dbReference type="AlphaFoldDB" id="A0A6S6WN39"/>
<evidence type="ECO:0000313" key="3">
    <source>
        <dbReference type="Proteomes" id="UP000481517"/>
    </source>
</evidence>
<evidence type="ECO:0000256" key="1">
    <source>
        <dbReference type="ARBA" id="ARBA00022679"/>
    </source>
</evidence>
<dbReference type="Gene3D" id="3.40.50.300">
    <property type="entry name" value="P-loop containing nucleotide triphosphate hydrolases"/>
    <property type="match status" value="1"/>
</dbReference>
<proteinExistence type="predicted"/>
<keyword evidence="3" id="KW-1185">Reference proteome</keyword>
<dbReference type="PANTHER" id="PTHR12788">
    <property type="entry name" value="PROTEIN-TYROSINE SULFOTRANSFERASE 2"/>
    <property type="match status" value="1"/>
</dbReference>
<dbReference type="Pfam" id="PF13469">
    <property type="entry name" value="Sulfotransfer_3"/>
    <property type="match status" value="1"/>
</dbReference>
<dbReference type="GO" id="GO:0008233">
    <property type="term" value="F:peptidase activity"/>
    <property type="evidence" value="ECO:0007669"/>
    <property type="project" value="UniProtKB-KW"/>
</dbReference>
<dbReference type="InterPro" id="IPR026634">
    <property type="entry name" value="TPST-like"/>
</dbReference>
<dbReference type="Gene3D" id="1.25.40.10">
    <property type="entry name" value="Tetratricopeptide repeat domain"/>
    <property type="match status" value="2"/>
</dbReference>
<keyword evidence="2" id="KW-0645">Protease</keyword>
<dbReference type="Proteomes" id="UP000481517">
    <property type="component" value="Unassembled WGS sequence"/>
</dbReference>
<protein>
    <submittedName>
        <fullName evidence="2">Beta-barrel assembly-enhancing protease</fullName>
        <ecNumber evidence="2">3.4.-.-</ecNumber>
    </submittedName>
</protein>
<keyword evidence="2" id="KW-0378">Hydrolase</keyword>
<dbReference type="EC" id="3.4.-.-" evidence="2"/>
<dbReference type="InterPro" id="IPR027417">
    <property type="entry name" value="P-loop_NTPase"/>
</dbReference>
<name>A0A6S6WN39_9GAMM</name>
<sequence length="527" mass="58944">MNEQSEIPSVQQLAQYVNALLKGGQQQAARDYVDAQVKQAPEAAAIAHFAAQVHHKTGALKSSLAHLNRTIELAPQQAALHMDRLHLLNSLRDRKALAQELAKAVKLEPENKNYQQQLARFYTQLNAPEKALELLAPLRKADKHAPVLAFDEALNQWFMGKPKAAEKTLTEVCTHDQAPSMAFYVRALLRKQTKAKNHVADLTERARQDQVADTPIWFALGKELDDLGNYDQAFDAISKGNALQKQITPYNEEAELQALQQMTDVAKNWKSEGRGNKKTAVTPIFVVSMPGSGATLVERYLHAHPQAQSVGEFPDFPQLLGEAINDYLQTHPEASRADAIAGINYTELGKAYLRNIETLADGHSYVVDKLPFNFLYCGMIKKALPTAKIIHVQRDAMDTCWSAYRTLFADRYAFAYDLQELGRYYAHYQKLMQAWQQILGDQALLTVDYETIVADNEAVLAQVLEFCGLEHAAEQADFVKQVPSPSTARGEPMVSRLYRQAVGHSKHYQQQLAPLADILTQEVKAVD</sequence>
<dbReference type="PANTHER" id="PTHR12788:SF10">
    <property type="entry name" value="PROTEIN-TYROSINE SULFOTRANSFERASE"/>
    <property type="match status" value="1"/>
</dbReference>
<organism evidence="2 3">
    <name type="scientific">Pseudidiomarina piscicola</name>
    <dbReference type="NCBI Taxonomy" id="2614830"/>
    <lineage>
        <taxon>Bacteria</taxon>
        <taxon>Pseudomonadati</taxon>
        <taxon>Pseudomonadota</taxon>
        <taxon>Gammaproteobacteria</taxon>
        <taxon>Alteromonadales</taxon>
        <taxon>Idiomarinaceae</taxon>
        <taxon>Pseudidiomarina</taxon>
    </lineage>
</organism>
<keyword evidence="1" id="KW-0808">Transferase</keyword>
<dbReference type="GO" id="GO:0006508">
    <property type="term" value="P:proteolysis"/>
    <property type="evidence" value="ECO:0007669"/>
    <property type="project" value="UniProtKB-KW"/>
</dbReference>
<dbReference type="SUPFAM" id="SSF48452">
    <property type="entry name" value="TPR-like"/>
    <property type="match status" value="2"/>
</dbReference>